<organism evidence="2 3">
    <name type="scientific">Pristionchus mayeri</name>
    <dbReference type="NCBI Taxonomy" id="1317129"/>
    <lineage>
        <taxon>Eukaryota</taxon>
        <taxon>Metazoa</taxon>
        <taxon>Ecdysozoa</taxon>
        <taxon>Nematoda</taxon>
        <taxon>Chromadorea</taxon>
        <taxon>Rhabditida</taxon>
        <taxon>Rhabditina</taxon>
        <taxon>Diplogasteromorpha</taxon>
        <taxon>Diplogasteroidea</taxon>
        <taxon>Neodiplogasteridae</taxon>
        <taxon>Pristionchus</taxon>
    </lineage>
</organism>
<feature type="signal peptide" evidence="1">
    <location>
        <begin position="1"/>
        <end position="17"/>
    </location>
</feature>
<reference evidence="3" key="1">
    <citation type="submission" date="2022-10" db="EMBL/GenBank/DDBJ databases">
        <title>Genome assembly of Pristionchus species.</title>
        <authorList>
            <person name="Yoshida K."/>
            <person name="Sommer R.J."/>
        </authorList>
    </citation>
    <scope>NUCLEOTIDE SEQUENCE [LARGE SCALE GENOMIC DNA]</scope>
    <source>
        <strain evidence="3">RS5460</strain>
    </source>
</reference>
<evidence type="ECO:0000313" key="3">
    <source>
        <dbReference type="Proteomes" id="UP001328107"/>
    </source>
</evidence>
<proteinExistence type="predicted"/>
<dbReference type="EMBL" id="BTRK01000002">
    <property type="protein sequence ID" value="GMR38056.1"/>
    <property type="molecule type" value="Genomic_DNA"/>
</dbReference>
<evidence type="ECO:0000256" key="1">
    <source>
        <dbReference type="SAM" id="SignalP"/>
    </source>
</evidence>
<dbReference type="AlphaFoldDB" id="A0AAN4ZC61"/>
<protein>
    <submittedName>
        <fullName evidence="2">Uncharacterized protein</fullName>
    </submittedName>
</protein>
<accession>A0AAN4ZC61</accession>
<gene>
    <name evidence="2" type="ORF">PMAYCL1PPCAC_08251</name>
</gene>
<keyword evidence="1" id="KW-0732">Signal</keyword>
<evidence type="ECO:0000313" key="2">
    <source>
        <dbReference type="EMBL" id="GMR38056.1"/>
    </source>
</evidence>
<comment type="caution">
    <text evidence="2">The sequence shown here is derived from an EMBL/GenBank/DDBJ whole genome shotgun (WGS) entry which is preliminary data.</text>
</comment>
<feature type="non-terminal residue" evidence="2">
    <location>
        <position position="130"/>
    </location>
</feature>
<dbReference type="Proteomes" id="UP001328107">
    <property type="component" value="Unassembled WGS sequence"/>
</dbReference>
<sequence length="130" mass="14815">MMTMLQFFFSHSLTVESQIVLAQTMKNAFGVVETAETKRGRVYTAMKAIERIGTTNYNHKLAVLFAKMYLLTQEDSSIGETAFAEFAEWARVSWNSTEILPDEVVPAIELLYVQYHSVKNLEAKALIDWV</sequence>
<feature type="chain" id="PRO_5042887092" evidence="1">
    <location>
        <begin position="18"/>
        <end position="130"/>
    </location>
</feature>
<keyword evidence="3" id="KW-1185">Reference proteome</keyword>
<name>A0AAN4ZC61_9BILA</name>